<evidence type="ECO:0000256" key="3">
    <source>
        <dbReference type="ARBA" id="ARBA00022475"/>
    </source>
</evidence>
<feature type="domain" description="Tripartite ATP-independent periplasmic transporters DctQ component" evidence="10">
    <location>
        <begin position="28"/>
        <end position="160"/>
    </location>
</feature>
<comment type="subunit">
    <text evidence="9">The complex comprises the extracytoplasmic solute receptor protein and the two transmembrane proteins.</text>
</comment>
<evidence type="ECO:0000256" key="8">
    <source>
        <dbReference type="ARBA" id="ARBA00038436"/>
    </source>
</evidence>
<comment type="function">
    <text evidence="9">Part of the tripartite ATP-independent periplasmic (TRAP) transport system.</text>
</comment>
<dbReference type="Pfam" id="PF04290">
    <property type="entry name" value="DctQ"/>
    <property type="match status" value="1"/>
</dbReference>
<comment type="subcellular location">
    <subcellularLocation>
        <location evidence="1 9">Cell inner membrane</location>
        <topology evidence="1 9">Multi-pass membrane protein</topology>
    </subcellularLocation>
</comment>
<dbReference type="EMBL" id="QMDL01000001">
    <property type="protein sequence ID" value="RMJ05816.1"/>
    <property type="molecule type" value="Genomic_DNA"/>
</dbReference>
<feature type="transmembrane region" description="Helical" evidence="9">
    <location>
        <begin position="20"/>
        <end position="41"/>
    </location>
</feature>
<reference evidence="11 12" key="1">
    <citation type="submission" date="2018-08" db="EMBL/GenBank/DDBJ databases">
        <title>Whole Genome Sequence of the Moderate Halophilic Marine Bacterium Marinobacter litoralis Sw-45.</title>
        <authorList>
            <person name="Musa H."/>
        </authorList>
    </citation>
    <scope>NUCLEOTIDE SEQUENCE [LARGE SCALE GENOMIC DNA]</scope>
    <source>
        <strain evidence="11 12">Sw-45</strain>
    </source>
</reference>
<sequence length="171" mass="18642">MIIRTIDKVVGRVGDLSFHLSLLVTVFLVVAIIWEVVNRFLFGTSSVWVSEVSGYLVASILFLAAGRVYREGGHVSMSIFIDMLTGAPKFALLALIDVLVLGLALVVGYATYDMALLSYQLNWRSSTTLAMPLFIPQMFMPIGAAVLALEAIRLLVRNICGVCRTMQGAQA</sequence>
<evidence type="ECO:0000259" key="10">
    <source>
        <dbReference type="Pfam" id="PF04290"/>
    </source>
</evidence>
<evidence type="ECO:0000256" key="4">
    <source>
        <dbReference type="ARBA" id="ARBA00022519"/>
    </source>
</evidence>
<dbReference type="OrthoDB" id="26202at2"/>
<dbReference type="GO" id="GO:0022857">
    <property type="term" value="F:transmembrane transporter activity"/>
    <property type="evidence" value="ECO:0007669"/>
    <property type="project" value="UniProtKB-UniRule"/>
</dbReference>
<dbReference type="RefSeq" id="WP_114333303.1">
    <property type="nucleotide sequence ID" value="NZ_QMDL01000001.1"/>
</dbReference>
<feature type="transmembrane region" description="Helical" evidence="9">
    <location>
        <begin position="47"/>
        <end position="69"/>
    </location>
</feature>
<evidence type="ECO:0000256" key="7">
    <source>
        <dbReference type="ARBA" id="ARBA00023136"/>
    </source>
</evidence>
<keyword evidence="12" id="KW-1185">Reference proteome</keyword>
<comment type="similarity">
    <text evidence="8 9">Belongs to the TRAP transporter small permease family.</text>
</comment>
<evidence type="ECO:0000256" key="6">
    <source>
        <dbReference type="ARBA" id="ARBA00022989"/>
    </source>
</evidence>
<dbReference type="InterPro" id="IPR007387">
    <property type="entry name" value="TRAP_DctQ"/>
</dbReference>
<dbReference type="InterPro" id="IPR055348">
    <property type="entry name" value="DctQ"/>
</dbReference>
<feature type="transmembrane region" description="Helical" evidence="9">
    <location>
        <begin position="90"/>
        <end position="109"/>
    </location>
</feature>
<evidence type="ECO:0000256" key="5">
    <source>
        <dbReference type="ARBA" id="ARBA00022692"/>
    </source>
</evidence>
<accession>A0A3M2RKF1</accession>
<keyword evidence="6 9" id="KW-1133">Transmembrane helix</keyword>
<dbReference type="PANTHER" id="PTHR35011:SF10">
    <property type="entry name" value="TRAP TRANSPORTER SMALL PERMEASE PROTEIN"/>
    <property type="match status" value="1"/>
</dbReference>
<keyword evidence="3" id="KW-1003">Cell membrane</keyword>
<protein>
    <recommendedName>
        <fullName evidence="9">TRAP transporter small permease protein</fullName>
    </recommendedName>
</protein>
<organism evidence="11 12">
    <name type="scientific">Marinobacter litoralis</name>
    <dbReference type="NCBI Taxonomy" id="187981"/>
    <lineage>
        <taxon>Bacteria</taxon>
        <taxon>Pseudomonadati</taxon>
        <taxon>Pseudomonadota</taxon>
        <taxon>Gammaproteobacteria</taxon>
        <taxon>Pseudomonadales</taxon>
        <taxon>Marinobacteraceae</taxon>
        <taxon>Marinobacter</taxon>
    </lineage>
</organism>
<evidence type="ECO:0000256" key="2">
    <source>
        <dbReference type="ARBA" id="ARBA00022448"/>
    </source>
</evidence>
<proteinExistence type="inferred from homology"/>
<name>A0A3M2RKF1_9GAMM</name>
<evidence type="ECO:0000256" key="9">
    <source>
        <dbReference type="RuleBase" id="RU369079"/>
    </source>
</evidence>
<keyword evidence="4 9" id="KW-0997">Cell inner membrane</keyword>
<dbReference type="AlphaFoldDB" id="A0A3M2RKF1"/>
<keyword evidence="2 9" id="KW-0813">Transport</keyword>
<dbReference type="PANTHER" id="PTHR35011">
    <property type="entry name" value="2,3-DIKETO-L-GULONATE TRAP TRANSPORTER SMALL PERMEASE PROTEIN YIAM"/>
    <property type="match status" value="1"/>
</dbReference>
<evidence type="ECO:0000313" key="11">
    <source>
        <dbReference type="EMBL" id="RMJ05816.1"/>
    </source>
</evidence>
<keyword evidence="5 9" id="KW-0812">Transmembrane</keyword>
<comment type="caution">
    <text evidence="11">The sequence shown here is derived from an EMBL/GenBank/DDBJ whole genome shotgun (WGS) entry which is preliminary data.</text>
</comment>
<evidence type="ECO:0000256" key="1">
    <source>
        <dbReference type="ARBA" id="ARBA00004429"/>
    </source>
</evidence>
<evidence type="ECO:0000313" key="12">
    <source>
        <dbReference type="Proteomes" id="UP000265903"/>
    </source>
</evidence>
<gene>
    <name evidence="11" type="ORF">DOQ08_00492</name>
</gene>
<dbReference type="Proteomes" id="UP000265903">
    <property type="component" value="Unassembled WGS sequence"/>
</dbReference>
<keyword evidence="7 9" id="KW-0472">Membrane</keyword>
<dbReference type="GO" id="GO:0005886">
    <property type="term" value="C:plasma membrane"/>
    <property type="evidence" value="ECO:0007669"/>
    <property type="project" value="UniProtKB-SubCell"/>
</dbReference>
<dbReference type="GO" id="GO:0015740">
    <property type="term" value="P:C4-dicarboxylate transport"/>
    <property type="evidence" value="ECO:0007669"/>
    <property type="project" value="TreeGrafter"/>
</dbReference>
<feature type="transmembrane region" description="Helical" evidence="9">
    <location>
        <begin position="129"/>
        <end position="149"/>
    </location>
</feature>